<sequence length="147" mass="16843">MTNFEWSLDFQSSLCLCLPIQRSDHGPLIISTKPSPKACRRPFKFENFISSVLRFNEVLSKAWATPLSLSQSSISPNALKFNIKLKTVKSYIKSWNKHRVGNLFTLIKSIQKKLGILQRNPQISSNILEEHNLRAQLDLLLIAEETF</sequence>
<name>A0AAV3R1W6_LITER</name>
<organism evidence="1 2">
    <name type="scientific">Lithospermum erythrorhizon</name>
    <name type="common">Purple gromwell</name>
    <name type="synonym">Lithospermum officinale var. erythrorhizon</name>
    <dbReference type="NCBI Taxonomy" id="34254"/>
    <lineage>
        <taxon>Eukaryota</taxon>
        <taxon>Viridiplantae</taxon>
        <taxon>Streptophyta</taxon>
        <taxon>Embryophyta</taxon>
        <taxon>Tracheophyta</taxon>
        <taxon>Spermatophyta</taxon>
        <taxon>Magnoliopsida</taxon>
        <taxon>eudicotyledons</taxon>
        <taxon>Gunneridae</taxon>
        <taxon>Pentapetalae</taxon>
        <taxon>asterids</taxon>
        <taxon>lamiids</taxon>
        <taxon>Boraginales</taxon>
        <taxon>Boraginaceae</taxon>
        <taxon>Boraginoideae</taxon>
        <taxon>Lithospermeae</taxon>
        <taxon>Lithospermum</taxon>
    </lineage>
</organism>
<protein>
    <recommendedName>
        <fullName evidence="3">Reverse transcriptase</fullName>
    </recommendedName>
</protein>
<dbReference type="AlphaFoldDB" id="A0AAV3R1W6"/>
<accession>A0AAV3R1W6</accession>
<gene>
    <name evidence="1" type="ORF">LIER_24035</name>
</gene>
<evidence type="ECO:0008006" key="3">
    <source>
        <dbReference type="Google" id="ProtNLM"/>
    </source>
</evidence>
<proteinExistence type="predicted"/>
<comment type="caution">
    <text evidence="1">The sequence shown here is derived from an EMBL/GenBank/DDBJ whole genome shotgun (WGS) entry which is preliminary data.</text>
</comment>
<reference evidence="1 2" key="1">
    <citation type="submission" date="2024-01" db="EMBL/GenBank/DDBJ databases">
        <title>The complete chloroplast genome sequence of Lithospermum erythrorhizon: insights into the phylogenetic relationship among Boraginaceae species and the maternal lineages of purple gromwells.</title>
        <authorList>
            <person name="Okada T."/>
            <person name="Watanabe K."/>
        </authorList>
    </citation>
    <scope>NUCLEOTIDE SEQUENCE [LARGE SCALE GENOMIC DNA]</scope>
</reference>
<evidence type="ECO:0000313" key="1">
    <source>
        <dbReference type="EMBL" id="GAA0169586.1"/>
    </source>
</evidence>
<evidence type="ECO:0000313" key="2">
    <source>
        <dbReference type="Proteomes" id="UP001454036"/>
    </source>
</evidence>
<keyword evidence="2" id="KW-1185">Reference proteome</keyword>
<dbReference type="Proteomes" id="UP001454036">
    <property type="component" value="Unassembled WGS sequence"/>
</dbReference>
<dbReference type="EMBL" id="BAABME010006896">
    <property type="protein sequence ID" value="GAA0169586.1"/>
    <property type="molecule type" value="Genomic_DNA"/>
</dbReference>